<keyword evidence="2" id="KW-0472">Membrane</keyword>
<dbReference type="Proteomes" id="UP000448575">
    <property type="component" value="Unassembled WGS sequence"/>
</dbReference>
<dbReference type="SUPFAM" id="SSF55874">
    <property type="entry name" value="ATPase domain of HSP90 chaperone/DNA topoisomerase II/histidine kinase"/>
    <property type="match status" value="1"/>
</dbReference>
<evidence type="ECO:0000256" key="2">
    <source>
        <dbReference type="SAM" id="Phobius"/>
    </source>
</evidence>
<keyword evidence="5" id="KW-1185">Reference proteome</keyword>
<dbReference type="GO" id="GO:0016020">
    <property type="term" value="C:membrane"/>
    <property type="evidence" value="ECO:0007669"/>
    <property type="project" value="InterPro"/>
</dbReference>
<feature type="domain" description="Signal transduction histidine kinase internal region" evidence="3">
    <location>
        <begin position="163"/>
        <end position="242"/>
    </location>
</feature>
<dbReference type="PANTHER" id="PTHR34220:SF7">
    <property type="entry name" value="SENSOR HISTIDINE KINASE YPDA"/>
    <property type="match status" value="1"/>
</dbReference>
<dbReference type="GO" id="GO:0000155">
    <property type="term" value="F:phosphorelay sensor kinase activity"/>
    <property type="evidence" value="ECO:0007669"/>
    <property type="project" value="InterPro"/>
</dbReference>
<feature type="transmembrane region" description="Helical" evidence="2">
    <location>
        <begin position="12"/>
        <end position="33"/>
    </location>
</feature>
<dbReference type="PANTHER" id="PTHR34220">
    <property type="entry name" value="SENSOR HISTIDINE KINASE YPDA"/>
    <property type="match status" value="1"/>
</dbReference>
<dbReference type="AlphaFoldDB" id="A0A6N9HQR3"/>
<dbReference type="InterPro" id="IPR036890">
    <property type="entry name" value="HATPase_C_sf"/>
</dbReference>
<feature type="coiled-coil region" evidence="1">
    <location>
        <begin position="137"/>
        <end position="171"/>
    </location>
</feature>
<evidence type="ECO:0000313" key="5">
    <source>
        <dbReference type="Proteomes" id="UP000448575"/>
    </source>
</evidence>
<keyword evidence="4" id="KW-0808">Transferase</keyword>
<feature type="transmembrane region" description="Helical" evidence="2">
    <location>
        <begin position="71"/>
        <end position="91"/>
    </location>
</feature>
<sequence>MLPPMKRAHYYWLLQVLGWSAIALFTALFINQFSPLSTIYFPLAAWCGATGLLLSEAWHRLCRRRQARGQALAWPAALVATVVLGTVQAASNLAMDQLISGGGWNSAPPGWIMMLLLFWSGIMLAWNVAYMAALSLRRNQRLEAEALLLEAETLRLEVLAKDAELRALQSQVNPHFFFNSLNSVRALMYEDRDNAANMIDQLATLMRYTLMSTFTDCVPLAQELGAVRAYLAIEQIRFEERLRARFEIEAGMEGVTIPPMSLQTLVENAVKYGVEPRSAGSEIRIIARQDGAGAVIEVANQGVLRANPGATRVGLSNARKRLELAKGGQASLDLSEHEGWVRATLRFPLAA</sequence>
<name>A0A6N9HQR3_9BURK</name>
<dbReference type="EMBL" id="WWCJ01000024">
    <property type="protein sequence ID" value="MYN05075.1"/>
    <property type="molecule type" value="Genomic_DNA"/>
</dbReference>
<organism evidence="4 5">
    <name type="scientific">Pseudoduganella guangdongensis</name>
    <dbReference type="NCBI Taxonomy" id="2692179"/>
    <lineage>
        <taxon>Bacteria</taxon>
        <taxon>Pseudomonadati</taxon>
        <taxon>Pseudomonadota</taxon>
        <taxon>Betaproteobacteria</taxon>
        <taxon>Burkholderiales</taxon>
        <taxon>Oxalobacteraceae</taxon>
        <taxon>Telluria group</taxon>
        <taxon>Pseudoduganella</taxon>
    </lineage>
</organism>
<comment type="caution">
    <text evidence="4">The sequence shown here is derived from an EMBL/GenBank/DDBJ whole genome shotgun (WGS) entry which is preliminary data.</text>
</comment>
<keyword evidence="2" id="KW-1133">Transmembrane helix</keyword>
<feature type="transmembrane region" description="Helical" evidence="2">
    <location>
        <begin position="39"/>
        <end position="59"/>
    </location>
</feature>
<feature type="transmembrane region" description="Helical" evidence="2">
    <location>
        <begin position="111"/>
        <end position="133"/>
    </location>
</feature>
<keyword evidence="4" id="KW-0418">Kinase</keyword>
<dbReference type="InterPro" id="IPR010559">
    <property type="entry name" value="Sig_transdc_His_kin_internal"/>
</dbReference>
<keyword evidence="1" id="KW-0175">Coiled coil</keyword>
<dbReference type="Pfam" id="PF06580">
    <property type="entry name" value="His_kinase"/>
    <property type="match status" value="1"/>
</dbReference>
<accession>A0A6N9HQR3</accession>
<evidence type="ECO:0000256" key="1">
    <source>
        <dbReference type="SAM" id="Coils"/>
    </source>
</evidence>
<protein>
    <submittedName>
        <fullName evidence="4">Sensor histidine kinase</fullName>
    </submittedName>
</protein>
<dbReference type="InterPro" id="IPR050640">
    <property type="entry name" value="Bact_2-comp_sensor_kinase"/>
</dbReference>
<keyword evidence="2" id="KW-0812">Transmembrane</keyword>
<evidence type="ECO:0000313" key="4">
    <source>
        <dbReference type="EMBL" id="MYN05075.1"/>
    </source>
</evidence>
<proteinExistence type="predicted"/>
<evidence type="ECO:0000259" key="3">
    <source>
        <dbReference type="Pfam" id="PF06580"/>
    </source>
</evidence>
<reference evidence="4 5" key="1">
    <citation type="submission" date="2019-12" db="EMBL/GenBank/DDBJ databases">
        <title>Novel species isolated from a subtropical stream in China.</title>
        <authorList>
            <person name="Lu H."/>
        </authorList>
    </citation>
    <scope>NUCLEOTIDE SEQUENCE [LARGE SCALE GENOMIC DNA]</scope>
    <source>
        <strain evidence="4 5">DS3</strain>
    </source>
</reference>
<dbReference type="Gene3D" id="3.30.565.10">
    <property type="entry name" value="Histidine kinase-like ATPase, C-terminal domain"/>
    <property type="match status" value="1"/>
</dbReference>
<gene>
    <name evidence="4" type="ORF">GTP41_23550</name>
</gene>